<keyword evidence="3 11" id="KW-0813">Transport</keyword>
<evidence type="ECO:0000256" key="5">
    <source>
        <dbReference type="ARBA" id="ARBA00022737"/>
    </source>
</evidence>
<sequence length="407" mass="44768">MSVPIDSPAQLKTSHSKVGNDDADGDGTGRRKPRTNAATGASAAGMRAISAQAVAFYFRTPVKAFFRTRVDYMALAKAIGPQTTTGGWSWKTTTPGLLANAVQSHGWVFIPYQVLPPLIANVGVGAILYTSYLQILGAMHEPTLMGGKRVYPPPSPPVTFFAGFAAGAIQSVVAAPLDAIQARSRTSDMINGRSRSAWHYGWDKLKTLGARGVFSGWTLSFLKDSLGSAVFFSLFETVKAQGYYHFITGYYGSLQAPSIQKLSSPTQPGEIPVIKPHYALEPAFLMLAGITATIFQQAVLHPLSLVQNIYYRNLDHLDKRVRHSRSGREMMEHRANAYIETFKKCQRQARRIGGWRTWLYGGFFMNTLRQLPSTSAGLIIFELVRRKYGVPTDAVHIQLDGYDIILT</sequence>
<dbReference type="EMBL" id="KK207782">
    <property type="protein sequence ID" value="EZF54524.1"/>
    <property type="molecule type" value="Genomic_DNA"/>
</dbReference>
<keyword evidence="5" id="KW-0677">Repeat</keyword>
<feature type="region of interest" description="Disordered" evidence="12">
    <location>
        <begin position="1"/>
        <end position="41"/>
    </location>
</feature>
<dbReference type="OrthoDB" id="3364892at2759"/>
<evidence type="ECO:0000256" key="1">
    <source>
        <dbReference type="ARBA" id="ARBA00004225"/>
    </source>
</evidence>
<dbReference type="GO" id="GO:0031966">
    <property type="term" value="C:mitochondrial membrane"/>
    <property type="evidence" value="ECO:0007669"/>
    <property type="project" value="UniProtKB-SubCell"/>
</dbReference>
<evidence type="ECO:0000256" key="6">
    <source>
        <dbReference type="ARBA" id="ARBA00022792"/>
    </source>
</evidence>
<dbReference type="InterPro" id="IPR018108">
    <property type="entry name" value="MCP_transmembrane"/>
</dbReference>
<evidence type="ECO:0000256" key="12">
    <source>
        <dbReference type="SAM" id="MobiDB-lite"/>
    </source>
</evidence>
<dbReference type="PANTHER" id="PTHR45624:SF26">
    <property type="entry name" value="CARRIER PROTEIN, PUTATIVE (AFU_ORTHOLOGUE AFUA_1G07710)-RELATED"/>
    <property type="match status" value="1"/>
</dbReference>
<evidence type="ECO:0000256" key="3">
    <source>
        <dbReference type="ARBA" id="ARBA00022448"/>
    </source>
</evidence>
<evidence type="ECO:0000256" key="11">
    <source>
        <dbReference type="RuleBase" id="RU000488"/>
    </source>
</evidence>
<evidence type="ECO:0000256" key="8">
    <source>
        <dbReference type="ARBA" id="ARBA00023128"/>
    </source>
</evidence>
<accession>A0A022W887</accession>
<organism evidence="13">
    <name type="scientific">Trichophyton rubrum CBS 288.86</name>
    <dbReference type="NCBI Taxonomy" id="1215330"/>
    <lineage>
        <taxon>Eukaryota</taxon>
        <taxon>Fungi</taxon>
        <taxon>Dikarya</taxon>
        <taxon>Ascomycota</taxon>
        <taxon>Pezizomycotina</taxon>
        <taxon>Eurotiomycetes</taxon>
        <taxon>Eurotiomycetidae</taxon>
        <taxon>Onygenales</taxon>
        <taxon>Arthrodermataceae</taxon>
        <taxon>Trichophyton</taxon>
    </lineage>
</organism>
<dbReference type="InterPro" id="IPR023395">
    <property type="entry name" value="MCP_dom_sf"/>
</dbReference>
<dbReference type="SUPFAM" id="SSF103506">
    <property type="entry name" value="Mitochondrial carrier"/>
    <property type="match status" value="1"/>
</dbReference>
<evidence type="ECO:0008006" key="14">
    <source>
        <dbReference type="Google" id="ProtNLM"/>
    </source>
</evidence>
<keyword evidence="9 10" id="KW-0472">Membrane</keyword>
<evidence type="ECO:0000256" key="7">
    <source>
        <dbReference type="ARBA" id="ARBA00022989"/>
    </source>
</evidence>
<dbReference type="InterPro" id="IPR050567">
    <property type="entry name" value="Mitochondrial_Carrier"/>
</dbReference>
<feature type="repeat" description="Solcar" evidence="10">
    <location>
        <begin position="154"/>
        <end position="241"/>
    </location>
</feature>
<reference evidence="13" key="1">
    <citation type="submission" date="2014-02" db="EMBL/GenBank/DDBJ databases">
        <title>The Genome Sequence of Trichophyton rubrum (morphotype fischeri) CBS 288.86.</title>
        <authorList>
            <consortium name="The Broad Institute Genomics Platform"/>
            <person name="Cuomo C.A."/>
            <person name="White T.C."/>
            <person name="Graser Y."/>
            <person name="Martinez-Rossi N."/>
            <person name="Heitman J."/>
            <person name="Young S.K."/>
            <person name="Zeng Q."/>
            <person name="Gargeya S."/>
            <person name="Abouelleil A."/>
            <person name="Alvarado L."/>
            <person name="Chapman S.B."/>
            <person name="Gainer-Dewar J."/>
            <person name="Goldberg J."/>
            <person name="Griggs A."/>
            <person name="Gujja S."/>
            <person name="Hansen M."/>
            <person name="Howarth C."/>
            <person name="Imamovic A."/>
            <person name="Larimer J."/>
            <person name="Martinez D."/>
            <person name="Murphy C."/>
            <person name="Pearson M.D."/>
            <person name="Persinoti G."/>
            <person name="Poon T."/>
            <person name="Priest M."/>
            <person name="Roberts A.D."/>
            <person name="Saif S."/>
            <person name="Shea T.D."/>
            <person name="Sykes S.N."/>
            <person name="Wortman J."/>
            <person name="Nusbaum C."/>
            <person name="Birren B."/>
        </authorList>
    </citation>
    <scope>NUCLEOTIDE SEQUENCE [LARGE SCALE GENOMIC DNA]</scope>
    <source>
        <strain evidence="13">CBS 288.86</strain>
    </source>
</reference>
<keyword evidence="8" id="KW-0496">Mitochondrion</keyword>
<evidence type="ECO:0000313" key="13">
    <source>
        <dbReference type="EMBL" id="EZF54524.1"/>
    </source>
</evidence>
<evidence type="ECO:0000256" key="4">
    <source>
        <dbReference type="ARBA" id="ARBA00022692"/>
    </source>
</evidence>
<proteinExistence type="inferred from homology"/>
<keyword evidence="6" id="KW-0999">Mitochondrion inner membrane</keyword>
<comment type="subcellular location">
    <subcellularLocation>
        <location evidence="1">Mitochondrion membrane</location>
        <topology evidence="1">Multi-pass membrane protein</topology>
    </subcellularLocation>
</comment>
<dbReference type="Pfam" id="PF00153">
    <property type="entry name" value="Mito_carr"/>
    <property type="match status" value="1"/>
</dbReference>
<dbReference type="PANTHER" id="PTHR45624">
    <property type="entry name" value="MITOCHONDRIAL BASIC AMINO ACIDS TRANSPORTER-RELATED"/>
    <property type="match status" value="1"/>
</dbReference>
<dbReference type="HOGENOM" id="CLU_034486_0_0_1"/>
<protein>
    <recommendedName>
        <fullName evidence="14">Mitochondrial carrier protein</fullName>
    </recommendedName>
</protein>
<dbReference type="AlphaFoldDB" id="A0A022W887"/>
<comment type="similarity">
    <text evidence="2 11">Belongs to the mitochondrial carrier (TC 2.A.29) family.</text>
</comment>
<evidence type="ECO:0000256" key="2">
    <source>
        <dbReference type="ARBA" id="ARBA00006375"/>
    </source>
</evidence>
<dbReference type="GO" id="GO:0022857">
    <property type="term" value="F:transmembrane transporter activity"/>
    <property type="evidence" value="ECO:0007669"/>
    <property type="project" value="TreeGrafter"/>
</dbReference>
<dbReference type="Gene3D" id="1.50.40.10">
    <property type="entry name" value="Mitochondrial carrier domain"/>
    <property type="match status" value="1"/>
</dbReference>
<gene>
    <name evidence="13" type="ORF">H103_02713</name>
</gene>
<keyword evidence="7" id="KW-1133">Transmembrane helix</keyword>
<dbReference type="Proteomes" id="UP000023758">
    <property type="component" value="Unassembled WGS sequence"/>
</dbReference>
<keyword evidence="4 10" id="KW-0812">Transmembrane</keyword>
<dbReference type="PROSITE" id="PS50920">
    <property type="entry name" value="SOLCAR"/>
    <property type="match status" value="1"/>
</dbReference>
<evidence type="ECO:0000256" key="9">
    <source>
        <dbReference type="ARBA" id="ARBA00023136"/>
    </source>
</evidence>
<name>A0A022W887_TRIRU</name>
<evidence type="ECO:0000256" key="10">
    <source>
        <dbReference type="PROSITE-ProRule" id="PRU00282"/>
    </source>
</evidence>